<name>A0A417YRH0_9BACI</name>
<evidence type="ECO:0000313" key="1">
    <source>
        <dbReference type="EMBL" id="RHW37336.1"/>
    </source>
</evidence>
<evidence type="ECO:0000313" key="2">
    <source>
        <dbReference type="Proteomes" id="UP000284416"/>
    </source>
</evidence>
<sequence length="93" mass="10495">MIEGKGLGGKKVNRVNVSLSNEFNRKLNRLATACNMRPTTLAGLLVERCLDSAEVIVELQKQYCLHSAYKIMPVKRNGELSYLLNDNGREDVW</sequence>
<keyword evidence="2" id="KW-1185">Reference proteome</keyword>
<proteinExistence type="predicted"/>
<dbReference type="RefSeq" id="WP_118922328.1">
    <property type="nucleotide sequence ID" value="NZ_QWEG01000010.1"/>
</dbReference>
<accession>A0A417YRH0</accession>
<dbReference type="OrthoDB" id="2879638at2"/>
<dbReference type="Proteomes" id="UP000284416">
    <property type="component" value="Unassembled WGS sequence"/>
</dbReference>
<reference evidence="1 2" key="1">
    <citation type="journal article" date="2017" name="Int. J. Syst. Evol. Microbiol.">
        <title>Bacillus notoginsengisoli sp. nov., a novel bacterium isolated from the rhizosphere of Panax notoginseng.</title>
        <authorList>
            <person name="Zhang M.Y."/>
            <person name="Cheng J."/>
            <person name="Cai Y."/>
            <person name="Zhang T.Y."/>
            <person name="Wu Y.Y."/>
            <person name="Manikprabhu D."/>
            <person name="Li W.J."/>
            <person name="Zhang Y.X."/>
        </authorList>
    </citation>
    <scope>NUCLEOTIDE SEQUENCE [LARGE SCALE GENOMIC DNA]</scope>
    <source>
        <strain evidence="1 2">JCM 30743</strain>
    </source>
</reference>
<protein>
    <submittedName>
        <fullName evidence="1">Uncharacterized protein</fullName>
    </submittedName>
</protein>
<gene>
    <name evidence="1" type="ORF">D1B31_16360</name>
</gene>
<organism evidence="1 2">
    <name type="scientific">Neobacillus notoginsengisoli</name>
    <dbReference type="NCBI Taxonomy" id="1578198"/>
    <lineage>
        <taxon>Bacteria</taxon>
        <taxon>Bacillati</taxon>
        <taxon>Bacillota</taxon>
        <taxon>Bacilli</taxon>
        <taxon>Bacillales</taxon>
        <taxon>Bacillaceae</taxon>
        <taxon>Neobacillus</taxon>
    </lineage>
</organism>
<dbReference type="EMBL" id="QWEG01000010">
    <property type="protein sequence ID" value="RHW37336.1"/>
    <property type="molecule type" value="Genomic_DNA"/>
</dbReference>
<comment type="caution">
    <text evidence="1">The sequence shown here is derived from an EMBL/GenBank/DDBJ whole genome shotgun (WGS) entry which is preliminary data.</text>
</comment>
<dbReference type="AlphaFoldDB" id="A0A417YRH0"/>